<keyword evidence="3" id="KW-1185">Reference proteome</keyword>
<dbReference type="OrthoDB" id="10004862at2759"/>
<reference evidence="2" key="1">
    <citation type="journal article" date="2020" name="Stud. Mycol.">
        <title>101 Dothideomycetes genomes: a test case for predicting lifestyles and emergence of pathogens.</title>
        <authorList>
            <person name="Haridas S."/>
            <person name="Albert R."/>
            <person name="Binder M."/>
            <person name="Bloem J."/>
            <person name="Labutti K."/>
            <person name="Salamov A."/>
            <person name="Andreopoulos B."/>
            <person name="Baker S."/>
            <person name="Barry K."/>
            <person name="Bills G."/>
            <person name="Bluhm B."/>
            <person name="Cannon C."/>
            <person name="Castanera R."/>
            <person name="Culley D."/>
            <person name="Daum C."/>
            <person name="Ezra D."/>
            <person name="Gonzalez J."/>
            <person name="Henrissat B."/>
            <person name="Kuo A."/>
            <person name="Liang C."/>
            <person name="Lipzen A."/>
            <person name="Lutzoni F."/>
            <person name="Magnuson J."/>
            <person name="Mondo S."/>
            <person name="Nolan M."/>
            <person name="Ohm R."/>
            <person name="Pangilinan J."/>
            <person name="Park H.-J."/>
            <person name="Ramirez L."/>
            <person name="Alfaro M."/>
            <person name="Sun H."/>
            <person name="Tritt A."/>
            <person name="Yoshinaga Y."/>
            <person name="Zwiers L.-H."/>
            <person name="Turgeon B."/>
            <person name="Goodwin S."/>
            <person name="Spatafora J."/>
            <person name="Crous P."/>
            <person name="Grigoriev I."/>
        </authorList>
    </citation>
    <scope>NUCLEOTIDE SEQUENCE</scope>
    <source>
        <strain evidence="2">CBS 122681</strain>
    </source>
</reference>
<evidence type="ECO:0008006" key="4">
    <source>
        <dbReference type="Google" id="ProtNLM"/>
    </source>
</evidence>
<name>A0A6A6SMN6_9PLEO</name>
<accession>A0A6A6SMN6</accession>
<dbReference type="InterPro" id="IPR025337">
    <property type="entry name" value="Questin_oxidase-like"/>
</dbReference>
<dbReference type="Pfam" id="PF14027">
    <property type="entry name" value="Questin_oxidase"/>
    <property type="match status" value="1"/>
</dbReference>
<keyword evidence="1" id="KW-0560">Oxidoreductase</keyword>
<evidence type="ECO:0000313" key="2">
    <source>
        <dbReference type="EMBL" id="KAF2649155.1"/>
    </source>
</evidence>
<evidence type="ECO:0000256" key="1">
    <source>
        <dbReference type="ARBA" id="ARBA00023002"/>
    </source>
</evidence>
<evidence type="ECO:0000313" key="3">
    <source>
        <dbReference type="Proteomes" id="UP000799324"/>
    </source>
</evidence>
<protein>
    <recommendedName>
        <fullName evidence="4">HypA-like protein</fullName>
    </recommendedName>
</protein>
<organism evidence="2 3">
    <name type="scientific">Lophiostoma macrostomum CBS 122681</name>
    <dbReference type="NCBI Taxonomy" id="1314788"/>
    <lineage>
        <taxon>Eukaryota</taxon>
        <taxon>Fungi</taxon>
        <taxon>Dikarya</taxon>
        <taxon>Ascomycota</taxon>
        <taxon>Pezizomycotina</taxon>
        <taxon>Dothideomycetes</taxon>
        <taxon>Pleosporomycetidae</taxon>
        <taxon>Pleosporales</taxon>
        <taxon>Lophiostomataceae</taxon>
        <taxon>Lophiostoma</taxon>
    </lineage>
</organism>
<sequence length="444" mass="50840">MATSSKIHLSASQRPEYYVAGLSQESADAASELLQENHEKHHIFFNRDGFHNHIVHHLLSLLALNATPAELKKGYDDNASYQRPPVSLEQSVVKDMHAPEKYKSYLGKEKYYHDFLVYFQDEIDKKGWENVLNEYMFQGDERADDMLVRMFAGFLHPIIHLGFGVEFKQPAIIAEALAQAAVHDRWMAPLFFEAEKAAKANPRKEPTETIAQFIDNVRADEKLSKAPHFSDSNKIRDGILKRAPAEMVKYASQYQITEDQLEEKTAEMINASVYFTGTSQNPPHAIKFDFFYMHCVNCSIFFSTFLAQPWLTSANKIRLLEWKVRNDIAMYVSRGSPRLLLSEITQYKQGKERENSWEEIFERVRTFNDDGHACKLIRALAHGEKVCAKYEGDGTEGFLIKGDMWRTLGNMAIDSVEAGGPHWVRSCGFEEAWRGIPERSAARL</sequence>
<dbReference type="GO" id="GO:0016491">
    <property type="term" value="F:oxidoreductase activity"/>
    <property type="evidence" value="ECO:0007669"/>
    <property type="project" value="UniProtKB-KW"/>
</dbReference>
<dbReference type="EMBL" id="MU004504">
    <property type="protein sequence ID" value="KAF2649155.1"/>
    <property type="molecule type" value="Genomic_DNA"/>
</dbReference>
<dbReference type="Proteomes" id="UP000799324">
    <property type="component" value="Unassembled WGS sequence"/>
</dbReference>
<dbReference type="AlphaFoldDB" id="A0A6A6SMN6"/>
<dbReference type="PANTHER" id="PTHR35870:SF1">
    <property type="entry name" value="PROTEIN, PUTATIVE (AFU_ORTHOLOGUE AFUA_5G03330)-RELATED"/>
    <property type="match status" value="1"/>
</dbReference>
<proteinExistence type="predicted"/>
<gene>
    <name evidence="2" type="ORF">K491DRAFT_698346</name>
</gene>
<dbReference type="PANTHER" id="PTHR35870">
    <property type="entry name" value="PROTEIN, PUTATIVE (AFU_ORTHOLOGUE AFUA_5G03330)-RELATED"/>
    <property type="match status" value="1"/>
</dbReference>